<dbReference type="Proteomes" id="UP000276133">
    <property type="component" value="Unassembled WGS sequence"/>
</dbReference>
<protein>
    <submittedName>
        <fullName evidence="1">Uncharacterized protein</fullName>
    </submittedName>
</protein>
<gene>
    <name evidence="1" type="ORF">BpHYR1_025628</name>
</gene>
<keyword evidence="2" id="KW-1185">Reference proteome</keyword>
<proteinExistence type="predicted"/>
<comment type="caution">
    <text evidence="1">The sequence shown here is derived from an EMBL/GenBank/DDBJ whole genome shotgun (WGS) entry which is preliminary data.</text>
</comment>
<evidence type="ECO:0000313" key="2">
    <source>
        <dbReference type="Proteomes" id="UP000276133"/>
    </source>
</evidence>
<organism evidence="1 2">
    <name type="scientific">Brachionus plicatilis</name>
    <name type="common">Marine rotifer</name>
    <name type="synonym">Brachionus muelleri</name>
    <dbReference type="NCBI Taxonomy" id="10195"/>
    <lineage>
        <taxon>Eukaryota</taxon>
        <taxon>Metazoa</taxon>
        <taxon>Spiralia</taxon>
        <taxon>Gnathifera</taxon>
        <taxon>Rotifera</taxon>
        <taxon>Eurotatoria</taxon>
        <taxon>Monogononta</taxon>
        <taxon>Pseudotrocha</taxon>
        <taxon>Ploima</taxon>
        <taxon>Brachionidae</taxon>
        <taxon>Brachionus</taxon>
    </lineage>
</organism>
<accession>A0A3M7SU67</accession>
<evidence type="ECO:0000313" key="1">
    <source>
        <dbReference type="EMBL" id="RNA39245.1"/>
    </source>
</evidence>
<dbReference type="AlphaFoldDB" id="A0A3M7SU67"/>
<sequence length="88" mass="10841">MFKTIKGLEEVNCYRTVLRPHGIYFLKNSTLQTLRVCHSFIYYCSLKTNRKKDRDSDFKNKRRVVEWKRSEWCWMIVNRLDAESLFLW</sequence>
<name>A0A3M7SU67_BRAPC</name>
<reference evidence="1 2" key="1">
    <citation type="journal article" date="2018" name="Sci. Rep.">
        <title>Genomic signatures of local adaptation to the degree of environmental predictability in rotifers.</title>
        <authorList>
            <person name="Franch-Gras L."/>
            <person name="Hahn C."/>
            <person name="Garcia-Roger E.M."/>
            <person name="Carmona M.J."/>
            <person name="Serra M."/>
            <person name="Gomez A."/>
        </authorList>
    </citation>
    <scope>NUCLEOTIDE SEQUENCE [LARGE SCALE GENOMIC DNA]</scope>
    <source>
        <strain evidence="1">HYR1</strain>
    </source>
</reference>
<dbReference type="EMBL" id="REGN01000772">
    <property type="protein sequence ID" value="RNA39245.1"/>
    <property type="molecule type" value="Genomic_DNA"/>
</dbReference>